<evidence type="ECO:0000313" key="4">
    <source>
        <dbReference type="Proteomes" id="UP000316079"/>
    </source>
</evidence>
<dbReference type="GO" id="GO:0004896">
    <property type="term" value="F:cytokine receptor activity"/>
    <property type="evidence" value="ECO:0007669"/>
    <property type="project" value="TreeGrafter"/>
</dbReference>
<reference evidence="3 4" key="1">
    <citation type="journal article" date="2019" name="Sci. Data">
        <title>Hybrid genome assembly and annotation of Danionella translucida.</title>
        <authorList>
            <person name="Kadobianskyi M."/>
            <person name="Schulze L."/>
            <person name="Schuelke M."/>
            <person name="Judkewitz B."/>
        </authorList>
    </citation>
    <scope>NUCLEOTIDE SEQUENCE [LARGE SCALE GENOMIC DNA]</scope>
    <source>
        <strain evidence="3 4">Bolton</strain>
    </source>
</reference>
<dbReference type="OrthoDB" id="9908819at2759"/>
<keyword evidence="2" id="KW-1133">Transmembrane helix</keyword>
<dbReference type="InterPro" id="IPR050650">
    <property type="entry name" value="Type-II_Cytokine-TF_Rcpt"/>
</dbReference>
<dbReference type="Proteomes" id="UP000316079">
    <property type="component" value="Unassembled WGS sequence"/>
</dbReference>
<evidence type="ECO:0000256" key="1">
    <source>
        <dbReference type="SAM" id="MobiDB-lite"/>
    </source>
</evidence>
<sequence length="537" mass="60336">KTRNSRPGVVVESEKEEGADKKLKVQHTLEDLDISLCSQERNRILTFPCWRYLSGLDMLPQSAAMAVLFYAVCCGGQTCDLTKPYFKSRNFFSVLHWDPVDIPGQSMLYSNISTPVCDLTDVMSEVTSTVAASYRAVVSIGNLCIGDVKFNPFRETPEVSVMSNATHLNVTASPPRMPWNQSIENMSNWRTRHHPLTSSSVQYTVQITRPQSKEYVSWSRSLFIWLLETDVQYCGVVYYTLTHPAWFRPSENTTFCHNVSAPNSLFHILIWPCFLAVFMVICLSITFYQLRGKGKHELTISLFQIIPGNKPQIPFCSYPKDEFSDLEVRKNHSVINLEAPDFTALESGNRESSVPYASQKPYRHSQDALHQSTSLSSVSYSLCLPGQIPNQSSNKTSIHSPDPERLSAGSASDLCQTQPLTASLINIHPNFSNVNQHSGLSDGTSSLQTEVFLVQSGNTGLQINNLFFVSVSESKSTAQGDKHSPKERCPLLNDLIEMDSDYLPVHIMSTDYKRGLLLSSIDREEQEEQRTYIMRPA</sequence>
<accession>A0A553P5E8</accession>
<feature type="transmembrane region" description="Helical" evidence="2">
    <location>
        <begin position="265"/>
        <end position="288"/>
    </location>
</feature>
<organism evidence="3 4">
    <name type="scientific">Danionella cerebrum</name>
    <dbReference type="NCBI Taxonomy" id="2873325"/>
    <lineage>
        <taxon>Eukaryota</taxon>
        <taxon>Metazoa</taxon>
        <taxon>Chordata</taxon>
        <taxon>Craniata</taxon>
        <taxon>Vertebrata</taxon>
        <taxon>Euteleostomi</taxon>
        <taxon>Actinopterygii</taxon>
        <taxon>Neopterygii</taxon>
        <taxon>Teleostei</taxon>
        <taxon>Ostariophysi</taxon>
        <taxon>Cypriniformes</taxon>
        <taxon>Danionidae</taxon>
        <taxon>Danioninae</taxon>
        <taxon>Danionella</taxon>
    </lineage>
</organism>
<comment type="caution">
    <text evidence="3">The sequence shown here is derived from an EMBL/GenBank/DDBJ whole genome shotgun (WGS) entry which is preliminary data.</text>
</comment>
<dbReference type="Gene3D" id="2.60.40.10">
    <property type="entry name" value="Immunoglobulins"/>
    <property type="match status" value="1"/>
</dbReference>
<feature type="non-terminal residue" evidence="3">
    <location>
        <position position="1"/>
    </location>
</feature>
<evidence type="ECO:0000256" key="2">
    <source>
        <dbReference type="SAM" id="Phobius"/>
    </source>
</evidence>
<keyword evidence="2" id="KW-0812">Transmembrane</keyword>
<dbReference type="STRING" id="623744.A0A553P5E8"/>
<keyword evidence="2" id="KW-0472">Membrane</keyword>
<dbReference type="EMBL" id="SRMA01026741">
    <property type="protein sequence ID" value="TRY72906.1"/>
    <property type="molecule type" value="Genomic_DNA"/>
</dbReference>
<dbReference type="AlphaFoldDB" id="A0A553P5E8"/>
<keyword evidence="4" id="KW-1185">Reference proteome</keyword>
<dbReference type="PANTHER" id="PTHR20859">
    <property type="entry name" value="INTERFERON/INTERLEUKIN RECEPTOR"/>
    <property type="match status" value="1"/>
</dbReference>
<dbReference type="PANTHER" id="PTHR20859:SF53">
    <property type="entry name" value="INTERLEUKIN-22 RECEPTOR SUBUNIT ALPHA-1"/>
    <property type="match status" value="1"/>
</dbReference>
<proteinExistence type="predicted"/>
<protein>
    <submittedName>
        <fullName evidence="3">Uncharacterized protein</fullName>
    </submittedName>
</protein>
<gene>
    <name evidence="3" type="ORF">DNTS_011799</name>
</gene>
<feature type="region of interest" description="Disordered" evidence="1">
    <location>
        <begin position="391"/>
        <end position="410"/>
    </location>
</feature>
<evidence type="ECO:0000313" key="3">
    <source>
        <dbReference type="EMBL" id="TRY72907.1"/>
    </source>
</evidence>
<reference evidence="3" key="2">
    <citation type="submission" date="2019-04" db="EMBL/GenBank/DDBJ databases">
        <authorList>
            <person name="Kadobianskyi M."/>
            <person name="Schulze L."/>
            <person name="Schuelke M."/>
            <person name="Judkewitz B."/>
        </authorList>
    </citation>
    <scope>NUCLEOTIDE SEQUENCE</scope>
    <source>
        <strain evidence="3">Bolton</strain>
        <tissue evidence="3">Whole-body</tissue>
    </source>
</reference>
<dbReference type="EMBL" id="SRMA01026741">
    <property type="protein sequence ID" value="TRY72907.1"/>
    <property type="molecule type" value="Genomic_DNA"/>
</dbReference>
<dbReference type="InterPro" id="IPR013783">
    <property type="entry name" value="Ig-like_fold"/>
</dbReference>
<name>A0A553P5E8_9TELE</name>
<dbReference type="GO" id="GO:0005886">
    <property type="term" value="C:plasma membrane"/>
    <property type="evidence" value="ECO:0007669"/>
    <property type="project" value="TreeGrafter"/>
</dbReference>